<feature type="transmembrane region" description="Helical" evidence="2">
    <location>
        <begin position="137"/>
        <end position="155"/>
    </location>
</feature>
<feature type="transmembrane region" description="Helical" evidence="2">
    <location>
        <begin position="94"/>
        <end position="125"/>
    </location>
</feature>
<keyword evidence="4" id="KW-1185">Reference proteome</keyword>
<reference evidence="3" key="1">
    <citation type="submission" date="2023-02" db="EMBL/GenBank/DDBJ databases">
        <authorList>
            <person name="Palmer J.M."/>
        </authorList>
    </citation>
    <scope>NUCLEOTIDE SEQUENCE</scope>
    <source>
        <strain evidence="3">FW57</strain>
    </source>
</reference>
<evidence type="ECO:0000256" key="1">
    <source>
        <dbReference type="SAM" id="MobiDB-lite"/>
    </source>
</evidence>
<protein>
    <submittedName>
        <fullName evidence="3">Uncharacterized protein</fullName>
    </submittedName>
</protein>
<organism evidence="3 4">
    <name type="scientific">Staphylotrichum longicolle</name>
    <dbReference type="NCBI Taxonomy" id="669026"/>
    <lineage>
        <taxon>Eukaryota</taxon>
        <taxon>Fungi</taxon>
        <taxon>Dikarya</taxon>
        <taxon>Ascomycota</taxon>
        <taxon>Pezizomycotina</taxon>
        <taxon>Sordariomycetes</taxon>
        <taxon>Sordariomycetidae</taxon>
        <taxon>Sordariales</taxon>
        <taxon>Chaetomiaceae</taxon>
        <taxon>Staphylotrichum</taxon>
    </lineage>
</organism>
<accession>A0AAD4EX23</accession>
<feature type="transmembrane region" description="Helical" evidence="2">
    <location>
        <begin position="208"/>
        <end position="231"/>
    </location>
</feature>
<dbReference type="AlphaFoldDB" id="A0AAD4EX23"/>
<evidence type="ECO:0000256" key="2">
    <source>
        <dbReference type="SAM" id="Phobius"/>
    </source>
</evidence>
<keyword evidence="2" id="KW-0812">Transmembrane</keyword>
<dbReference type="Proteomes" id="UP001197093">
    <property type="component" value="Unassembled WGS sequence"/>
</dbReference>
<feature type="transmembrane region" description="Helical" evidence="2">
    <location>
        <begin position="251"/>
        <end position="273"/>
    </location>
</feature>
<sequence>MSGLDTTAAWAASAALTGVTLIPLGTFWALNMPGRPGQRAQPVKMAILFLRIALPIFIMHVSKAVALDIFAPVVNAMMRNGRWTGSRAALAAAYTAMTSLFGVVAASIATTSAVYLSGLSVLYVVLGRKKWWKYLRLDAICGAALLFVLDVAWWARALAVLRSGDDDGISLDWLIVIVDVTLCLLAAGVVGIAFYVMPKLKKRTDLAVGNLSALLLSASILWLLRCTFVLSVHLKTVLRDWTDDEFAVQKFLLPILDLWVSATVLALVSCVLWNQVWLDPTAIPDHGPSQFVPGYYPPQHGYQQQPNMYQQYQTHQQHYPQQPDMYQQRPELSPTPVPAHRVYKAGGTPRAAELQGARTPQPARPSSLGQY</sequence>
<feature type="transmembrane region" description="Helical" evidence="2">
    <location>
        <begin position="175"/>
        <end position="196"/>
    </location>
</feature>
<dbReference type="EMBL" id="JAHCVI010000003">
    <property type="protein sequence ID" value="KAG7286913.1"/>
    <property type="molecule type" value="Genomic_DNA"/>
</dbReference>
<name>A0AAD4EX23_9PEZI</name>
<feature type="transmembrane region" description="Helical" evidence="2">
    <location>
        <begin position="52"/>
        <end position="74"/>
    </location>
</feature>
<gene>
    <name evidence="3" type="ORF">NEMBOFW57_006413</name>
</gene>
<keyword evidence="2" id="KW-1133">Transmembrane helix</keyword>
<evidence type="ECO:0000313" key="3">
    <source>
        <dbReference type="EMBL" id="KAG7286913.1"/>
    </source>
</evidence>
<evidence type="ECO:0000313" key="4">
    <source>
        <dbReference type="Proteomes" id="UP001197093"/>
    </source>
</evidence>
<comment type="caution">
    <text evidence="3">The sequence shown here is derived from an EMBL/GenBank/DDBJ whole genome shotgun (WGS) entry which is preliminary data.</text>
</comment>
<keyword evidence="2" id="KW-0472">Membrane</keyword>
<proteinExistence type="predicted"/>
<feature type="transmembrane region" description="Helical" evidence="2">
    <location>
        <begin position="12"/>
        <end position="31"/>
    </location>
</feature>
<feature type="region of interest" description="Disordered" evidence="1">
    <location>
        <begin position="325"/>
        <end position="371"/>
    </location>
</feature>